<feature type="compositionally biased region" description="Basic and acidic residues" evidence="1">
    <location>
        <begin position="30"/>
        <end position="59"/>
    </location>
</feature>
<evidence type="ECO:0000313" key="3">
    <source>
        <dbReference type="Proteomes" id="UP000324222"/>
    </source>
</evidence>
<reference evidence="2 3" key="1">
    <citation type="submission" date="2019-05" db="EMBL/GenBank/DDBJ databases">
        <title>Another draft genome of Portunus trituberculatus and its Hox gene families provides insights of decapod evolution.</title>
        <authorList>
            <person name="Jeong J.-H."/>
            <person name="Song I."/>
            <person name="Kim S."/>
            <person name="Choi T."/>
            <person name="Kim D."/>
            <person name="Ryu S."/>
            <person name="Kim W."/>
        </authorList>
    </citation>
    <scope>NUCLEOTIDE SEQUENCE [LARGE SCALE GENOMIC DNA]</scope>
    <source>
        <tissue evidence="2">Muscle</tissue>
    </source>
</reference>
<evidence type="ECO:0000313" key="2">
    <source>
        <dbReference type="EMBL" id="MPD00336.1"/>
    </source>
</evidence>
<dbReference type="Proteomes" id="UP000324222">
    <property type="component" value="Unassembled WGS sequence"/>
</dbReference>
<sequence>MTSKREDVGMRTNKTTRNANRHTEYTSQQREVKGEGTEEKEKRRSKRREGQLQEWKEEQ</sequence>
<gene>
    <name evidence="2" type="ORF">E2C01_095802</name>
</gene>
<keyword evidence="3" id="KW-1185">Reference proteome</keyword>
<feature type="region of interest" description="Disordered" evidence="1">
    <location>
        <begin position="1"/>
        <end position="59"/>
    </location>
</feature>
<protein>
    <submittedName>
        <fullName evidence="2">Uncharacterized protein</fullName>
    </submittedName>
</protein>
<dbReference type="AlphaFoldDB" id="A0A5B7K0C7"/>
<name>A0A5B7K0C7_PORTR</name>
<dbReference type="EMBL" id="VSRR010122457">
    <property type="protein sequence ID" value="MPD00336.1"/>
    <property type="molecule type" value="Genomic_DNA"/>
</dbReference>
<comment type="caution">
    <text evidence="2">The sequence shown here is derived from an EMBL/GenBank/DDBJ whole genome shotgun (WGS) entry which is preliminary data.</text>
</comment>
<evidence type="ECO:0000256" key="1">
    <source>
        <dbReference type="SAM" id="MobiDB-lite"/>
    </source>
</evidence>
<proteinExistence type="predicted"/>
<accession>A0A5B7K0C7</accession>
<organism evidence="2 3">
    <name type="scientific">Portunus trituberculatus</name>
    <name type="common">Swimming crab</name>
    <name type="synonym">Neptunus trituberculatus</name>
    <dbReference type="NCBI Taxonomy" id="210409"/>
    <lineage>
        <taxon>Eukaryota</taxon>
        <taxon>Metazoa</taxon>
        <taxon>Ecdysozoa</taxon>
        <taxon>Arthropoda</taxon>
        <taxon>Crustacea</taxon>
        <taxon>Multicrustacea</taxon>
        <taxon>Malacostraca</taxon>
        <taxon>Eumalacostraca</taxon>
        <taxon>Eucarida</taxon>
        <taxon>Decapoda</taxon>
        <taxon>Pleocyemata</taxon>
        <taxon>Brachyura</taxon>
        <taxon>Eubrachyura</taxon>
        <taxon>Portunoidea</taxon>
        <taxon>Portunidae</taxon>
        <taxon>Portuninae</taxon>
        <taxon>Portunus</taxon>
    </lineage>
</organism>